<reference evidence="2" key="1">
    <citation type="journal article" date="2019" name="Int. J. Syst. Evol. Microbiol.">
        <title>The Global Catalogue of Microorganisms (GCM) 10K type strain sequencing project: providing services to taxonomists for standard genome sequencing and annotation.</title>
        <authorList>
            <consortium name="The Broad Institute Genomics Platform"/>
            <consortium name="The Broad Institute Genome Sequencing Center for Infectious Disease"/>
            <person name="Wu L."/>
            <person name="Ma J."/>
        </authorList>
    </citation>
    <scope>NUCLEOTIDE SEQUENCE [LARGE SCALE GENOMIC DNA]</scope>
    <source>
        <strain evidence="2">CGMCC 1.15461</strain>
    </source>
</reference>
<evidence type="ECO:0000313" key="1">
    <source>
        <dbReference type="EMBL" id="GGB65022.1"/>
    </source>
</evidence>
<sequence>MTKQEFFNFYYNQLEDAVYLTESVDELKEEVSHNCWYISIPKELNSEITVDEISDLIKSIKEKYTKELKASGLNIGLWFYLWIDEQAGQLRFNFINSNHKELPFGCSIVTTDNIKFIISEYIEFPDKYKGFIDFSDLIDIDDDFSDSEYDPSKFVLTVYSEMITSS</sequence>
<gene>
    <name evidence="1" type="ORF">GCM10007424_01160</name>
</gene>
<evidence type="ECO:0000313" key="2">
    <source>
        <dbReference type="Proteomes" id="UP000615760"/>
    </source>
</evidence>
<dbReference type="Proteomes" id="UP000615760">
    <property type="component" value="Unassembled WGS sequence"/>
</dbReference>
<dbReference type="RefSeq" id="WP_188619280.1">
    <property type="nucleotide sequence ID" value="NZ_BMJE01000001.1"/>
</dbReference>
<organism evidence="1 2">
    <name type="scientific">Flavobacterium suaedae</name>
    <dbReference type="NCBI Taxonomy" id="1767027"/>
    <lineage>
        <taxon>Bacteria</taxon>
        <taxon>Pseudomonadati</taxon>
        <taxon>Bacteroidota</taxon>
        <taxon>Flavobacteriia</taxon>
        <taxon>Flavobacteriales</taxon>
        <taxon>Flavobacteriaceae</taxon>
        <taxon>Flavobacterium</taxon>
    </lineage>
</organism>
<dbReference type="EMBL" id="BMJE01000001">
    <property type="protein sequence ID" value="GGB65022.1"/>
    <property type="molecule type" value="Genomic_DNA"/>
</dbReference>
<protein>
    <submittedName>
        <fullName evidence="1">Uncharacterized protein</fullName>
    </submittedName>
</protein>
<accession>A0ABQ1JEA4</accession>
<name>A0ABQ1JEA4_9FLAO</name>
<keyword evidence="2" id="KW-1185">Reference proteome</keyword>
<comment type="caution">
    <text evidence="1">The sequence shown here is derived from an EMBL/GenBank/DDBJ whole genome shotgun (WGS) entry which is preliminary data.</text>
</comment>
<proteinExistence type="predicted"/>